<name>A0A1P8K483_9BURK</name>
<dbReference type="InterPro" id="IPR002545">
    <property type="entry name" value="CheW-lke_dom"/>
</dbReference>
<keyword evidence="6" id="KW-1185">Reference proteome</keyword>
<dbReference type="GO" id="GO:0005829">
    <property type="term" value="C:cytosol"/>
    <property type="evidence" value="ECO:0007669"/>
    <property type="project" value="TreeGrafter"/>
</dbReference>
<dbReference type="GO" id="GO:0007165">
    <property type="term" value="P:signal transduction"/>
    <property type="evidence" value="ECO:0007669"/>
    <property type="project" value="InterPro"/>
</dbReference>
<dbReference type="PROSITE" id="PS50851">
    <property type="entry name" value="CHEW"/>
    <property type="match status" value="1"/>
</dbReference>
<dbReference type="STRING" id="1842727.RD110_20105"/>
<keyword evidence="3" id="KW-0963">Cytoplasm</keyword>
<protein>
    <recommendedName>
        <fullName evidence="2">Chemotaxis protein CheW</fullName>
    </recommendedName>
</protein>
<dbReference type="PANTHER" id="PTHR22617:SF45">
    <property type="entry name" value="CHEMOTAXIS PROTEIN CHEW"/>
    <property type="match status" value="1"/>
</dbReference>
<evidence type="ECO:0000313" key="5">
    <source>
        <dbReference type="EMBL" id="APW40823.1"/>
    </source>
</evidence>
<dbReference type="Gene3D" id="2.40.50.180">
    <property type="entry name" value="CheA-289, Domain 4"/>
    <property type="match status" value="1"/>
</dbReference>
<evidence type="ECO:0000256" key="1">
    <source>
        <dbReference type="ARBA" id="ARBA00004496"/>
    </source>
</evidence>
<organism evidence="5 6">
    <name type="scientific">Rhodoferax koreensis</name>
    <dbReference type="NCBI Taxonomy" id="1842727"/>
    <lineage>
        <taxon>Bacteria</taxon>
        <taxon>Pseudomonadati</taxon>
        <taxon>Pseudomonadota</taxon>
        <taxon>Betaproteobacteria</taxon>
        <taxon>Burkholderiales</taxon>
        <taxon>Comamonadaceae</taxon>
        <taxon>Rhodoferax</taxon>
    </lineage>
</organism>
<comment type="subcellular location">
    <subcellularLocation>
        <location evidence="1">Cytoplasm</location>
    </subcellularLocation>
</comment>
<dbReference type="AlphaFoldDB" id="A0A1P8K483"/>
<dbReference type="Gene3D" id="2.30.30.40">
    <property type="entry name" value="SH3 Domains"/>
    <property type="match status" value="1"/>
</dbReference>
<gene>
    <name evidence="5" type="ORF">RD110_20105</name>
</gene>
<evidence type="ECO:0000313" key="6">
    <source>
        <dbReference type="Proteomes" id="UP000186609"/>
    </source>
</evidence>
<dbReference type="OrthoDB" id="9790406at2"/>
<evidence type="ECO:0000259" key="4">
    <source>
        <dbReference type="PROSITE" id="PS50851"/>
    </source>
</evidence>
<dbReference type="RefSeq" id="WP_076205333.1">
    <property type="nucleotide sequence ID" value="NZ_CP019236.1"/>
</dbReference>
<dbReference type="GO" id="GO:0006935">
    <property type="term" value="P:chemotaxis"/>
    <property type="evidence" value="ECO:0007669"/>
    <property type="project" value="InterPro"/>
</dbReference>
<sequence length="166" mass="17541">MLDLPLITRAGTQEASSVREYLSFTLGSVDYGIDILTVQEIRSFTSPTRIAHSPVEVLGVMNLRGVVVPIVDLRLKLDCANAEYNLSTVVIVLNLGTKVVGVVADSVSDVVRLEPGEVLPAPDVHTGHGEGFITGMATVGERMLILVDAESLLCGAESASPTQALV</sequence>
<dbReference type="SMART" id="SM00260">
    <property type="entry name" value="CheW"/>
    <property type="match status" value="1"/>
</dbReference>
<dbReference type="EMBL" id="CP019236">
    <property type="protein sequence ID" value="APW40823.1"/>
    <property type="molecule type" value="Genomic_DNA"/>
</dbReference>
<dbReference type="SUPFAM" id="SSF50341">
    <property type="entry name" value="CheW-like"/>
    <property type="match status" value="1"/>
</dbReference>
<dbReference type="KEGG" id="rhy:RD110_20105"/>
<accession>A0A1P8K483</accession>
<dbReference type="Pfam" id="PF01584">
    <property type="entry name" value="CheW"/>
    <property type="match status" value="1"/>
</dbReference>
<proteinExistence type="predicted"/>
<dbReference type="InterPro" id="IPR039315">
    <property type="entry name" value="CheW"/>
</dbReference>
<dbReference type="PANTHER" id="PTHR22617">
    <property type="entry name" value="CHEMOTAXIS SENSOR HISTIDINE KINASE-RELATED"/>
    <property type="match status" value="1"/>
</dbReference>
<dbReference type="Proteomes" id="UP000186609">
    <property type="component" value="Chromosome"/>
</dbReference>
<feature type="domain" description="CheW-like" evidence="4">
    <location>
        <begin position="18"/>
        <end position="158"/>
    </location>
</feature>
<evidence type="ECO:0000256" key="3">
    <source>
        <dbReference type="ARBA" id="ARBA00022490"/>
    </source>
</evidence>
<dbReference type="InterPro" id="IPR036061">
    <property type="entry name" value="CheW-like_dom_sf"/>
</dbReference>
<reference evidence="5 6" key="1">
    <citation type="submission" date="2017-01" db="EMBL/GenBank/DDBJ databases">
        <authorList>
            <person name="Mah S.A."/>
            <person name="Swanson W.J."/>
            <person name="Moy G.W."/>
            <person name="Vacquier V.D."/>
        </authorList>
    </citation>
    <scope>NUCLEOTIDE SEQUENCE [LARGE SCALE GENOMIC DNA]</scope>
    <source>
        <strain evidence="5 6">DCY110</strain>
    </source>
</reference>
<evidence type="ECO:0000256" key="2">
    <source>
        <dbReference type="ARBA" id="ARBA00021483"/>
    </source>
</evidence>